<dbReference type="EMBL" id="JAQNDM010000002">
    <property type="protein sequence ID" value="MDC0710308.1"/>
    <property type="molecule type" value="Genomic_DNA"/>
</dbReference>
<organism evidence="2 3">
    <name type="scientific">Stigmatella ashevillensis</name>
    <dbReference type="NCBI Taxonomy" id="2995309"/>
    <lineage>
        <taxon>Bacteria</taxon>
        <taxon>Pseudomonadati</taxon>
        <taxon>Myxococcota</taxon>
        <taxon>Myxococcia</taxon>
        <taxon>Myxococcales</taxon>
        <taxon>Cystobacterineae</taxon>
        <taxon>Archangiaceae</taxon>
        <taxon>Stigmatella</taxon>
    </lineage>
</organism>
<dbReference type="SUPFAM" id="SSF54909">
    <property type="entry name" value="Dimeric alpha+beta barrel"/>
    <property type="match status" value="1"/>
</dbReference>
<protein>
    <submittedName>
        <fullName evidence="2">DUF1330 domain-containing protein</fullName>
    </submittedName>
</protein>
<dbReference type="InterPro" id="IPR011008">
    <property type="entry name" value="Dimeric_a/b-barrel"/>
</dbReference>
<dbReference type="PANTHER" id="PTHR40257:SF1">
    <property type="entry name" value="DUF1330 DOMAIN-CONTAINING PROTEIN"/>
    <property type="match status" value="1"/>
</dbReference>
<dbReference type="PANTHER" id="PTHR40257">
    <property type="match status" value="1"/>
</dbReference>
<feature type="domain" description="DUF1330" evidence="1">
    <location>
        <begin position="93"/>
        <end position="166"/>
    </location>
</feature>
<evidence type="ECO:0000259" key="1">
    <source>
        <dbReference type="Pfam" id="PF07045"/>
    </source>
</evidence>
<evidence type="ECO:0000313" key="3">
    <source>
        <dbReference type="Proteomes" id="UP001221838"/>
    </source>
</evidence>
<name>A0ABT5DB05_9BACT</name>
<dbReference type="Pfam" id="PF07045">
    <property type="entry name" value="DUF1330"/>
    <property type="match status" value="1"/>
</dbReference>
<dbReference type="Proteomes" id="UP001221838">
    <property type="component" value="Unassembled WGS sequence"/>
</dbReference>
<accession>A0ABT5DB05</accession>
<keyword evidence="3" id="KW-1185">Reference proteome</keyword>
<proteinExistence type="predicted"/>
<sequence length="180" mass="20131">MALMERGLPRERRAPQGWEDNAIATWQFVDAARRASHQKHPPLQQRAEADSQVTKGIPMIAFTPADLDRFLREDDGAPVVMLNLLRFRPDGGRERYFEYLQLAGPLVARYGAEILYAGDGRTPLAAEPGQDWDTVALVRYPSRRAFADMLADPEYAVADPVRMSALAEAVLQPTRSILPT</sequence>
<dbReference type="Gene3D" id="3.30.70.100">
    <property type="match status" value="1"/>
</dbReference>
<dbReference type="InterPro" id="IPR010753">
    <property type="entry name" value="DUF1330"/>
</dbReference>
<evidence type="ECO:0000313" key="2">
    <source>
        <dbReference type="EMBL" id="MDC0710308.1"/>
    </source>
</evidence>
<gene>
    <name evidence="2" type="ORF">POL68_17665</name>
</gene>
<dbReference type="RefSeq" id="WP_272139650.1">
    <property type="nucleotide sequence ID" value="NZ_JAQNDM010000002.1"/>
</dbReference>
<comment type="caution">
    <text evidence="2">The sequence shown here is derived from an EMBL/GenBank/DDBJ whole genome shotgun (WGS) entry which is preliminary data.</text>
</comment>
<reference evidence="2 3" key="1">
    <citation type="submission" date="2022-11" db="EMBL/GenBank/DDBJ databases">
        <title>Minimal conservation of predation-associated metabolite biosynthetic gene clusters underscores biosynthetic potential of Myxococcota including descriptions for ten novel species: Archangium lansinium sp. nov., Myxococcus landrumus sp. nov., Nannocystis bai.</title>
        <authorList>
            <person name="Ahearne A."/>
            <person name="Stevens C."/>
            <person name="Dowd S."/>
        </authorList>
    </citation>
    <scope>NUCLEOTIDE SEQUENCE [LARGE SCALE GENOMIC DNA]</scope>
    <source>
        <strain evidence="2 3">NCWAL01</strain>
    </source>
</reference>